<evidence type="ECO:0000313" key="5">
    <source>
        <dbReference type="EMBL" id="QZD92988.1"/>
    </source>
</evidence>
<dbReference type="Gene3D" id="1.10.10.10">
    <property type="entry name" value="Winged helix-like DNA-binding domain superfamily/Winged helix DNA-binding domain"/>
    <property type="match status" value="1"/>
</dbReference>
<dbReference type="Gene3D" id="3.30.450.80">
    <property type="entry name" value="Transcription factor LuxR-like, autoinducer-binding domain"/>
    <property type="match status" value="1"/>
</dbReference>
<dbReference type="SUPFAM" id="SSF75516">
    <property type="entry name" value="Pheromone-binding domain of LuxR-like quorum-sensing transcription factors"/>
    <property type="match status" value="1"/>
</dbReference>
<name>A0ABX9A0Y0_9SPHN</name>
<keyword evidence="2" id="KW-0238">DNA-binding</keyword>
<keyword evidence="6" id="KW-1185">Reference proteome</keyword>
<gene>
    <name evidence="5" type="ORF">K3162_02830</name>
</gene>
<dbReference type="InterPro" id="IPR000792">
    <property type="entry name" value="Tscrpt_reg_LuxR_C"/>
</dbReference>
<dbReference type="EMBL" id="CP081296">
    <property type="protein sequence ID" value="QZD92988.1"/>
    <property type="molecule type" value="Genomic_DNA"/>
</dbReference>
<organism evidence="5 6">
    <name type="scientific">Qipengyuania xiapuensis</name>
    <dbReference type="NCBI Taxonomy" id="2867236"/>
    <lineage>
        <taxon>Bacteria</taxon>
        <taxon>Pseudomonadati</taxon>
        <taxon>Pseudomonadota</taxon>
        <taxon>Alphaproteobacteria</taxon>
        <taxon>Sphingomonadales</taxon>
        <taxon>Erythrobacteraceae</taxon>
        <taxon>Qipengyuania</taxon>
    </lineage>
</organism>
<dbReference type="RefSeq" id="WP_221428677.1">
    <property type="nucleotide sequence ID" value="NZ_CP081296.1"/>
</dbReference>
<dbReference type="SUPFAM" id="SSF46894">
    <property type="entry name" value="C-terminal effector domain of the bipartite response regulators"/>
    <property type="match status" value="1"/>
</dbReference>
<keyword evidence="3" id="KW-0804">Transcription</keyword>
<dbReference type="Pfam" id="PF00196">
    <property type="entry name" value="GerE"/>
    <property type="match status" value="1"/>
</dbReference>
<evidence type="ECO:0000256" key="1">
    <source>
        <dbReference type="ARBA" id="ARBA00023015"/>
    </source>
</evidence>
<dbReference type="SMART" id="SM00421">
    <property type="entry name" value="HTH_LUXR"/>
    <property type="match status" value="1"/>
</dbReference>
<dbReference type="PANTHER" id="PTHR44688">
    <property type="entry name" value="DNA-BINDING TRANSCRIPTIONAL ACTIVATOR DEVR_DOSR"/>
    <property type="match status" value="1"/>
</dbReference>
<dbReference type="PRINTS" id="PR00038">
    <property type="entry name" value="HTHLUXR"/>
</dbReference>
<reference evidence="5 6" key="1">
    <citation type="submission" date="2021-08" db="EMBL/GenBank/DDBJ databases">
        <title>Comparative Genomics Analysis of the Genus Qipengyuania Reveals Extensive Genetic Diversity and Metabolic Versatility, Including the Description of Fifteen Novel Species.</title>
        <authorList>
            <person name="Liu Y."/>
        </authorList>
    </citation>
    <scope>NUCLEOTIDE SEQUENCE [LARGE SCALE GENOMIC DNA]</scope>
    <source>
        <strain evidence="5 6">1NDW3</strain>
    </source>
</reference>
<dbReference type="InterPro" id="IPR036693">
    <property type="entry name" value="TF_LuxR_autoind-bd_dom_sf"/>
</dbReference>
<dbReference type="InterPro" id="IPR036388">
    <property type="entry name" value="WH-like_DNA-bd_sf"/>
</dbReference>
<dbReference type="Proteomes" id="UP000824300">
    <property type="component" value="Chromosome"/>
</dbReference>
<dbReference type="Pfam" id="PF03472">
    <property type="entry name" value="Autoind_bind"/>
    <property type="match status" value="1"/>
</dbReference>
<keyword evidence="1" id="KW-0805">Transcription regulation</keyword>
<evidence type="ECO:0000313" key="6">
    <source>
        <dbReference type="Proteomes" id="UP000824300"/>
    </source>
</evidence>
<dbReference type="InterPro" id="IPR016032">
    <property type="entry name" value="Sig_transdc_resp-reg_C-effctor"/>
</dbReference>
<proteinExistence type="predicted"/>
<dbReference type="PANTHER" id="PTHR44688:SF16">
    <property type="entry name" value="DNA-BINDING TRANSCRIPTIONAL ACTIVATOR DEVR_DOSR"/>
    <property type="match status" value="1"/>
</dbReference>
<dbReference type="InterPro" id="IPR005143">
    <property type="entry name" value="TF_LuxR_autoind-bd_dom"/>
</dbReference>
<protein>
    <submittedName>
        <fullName evidence="5">LuxR family transcriptional regulator</fullName>
    </submittedName>
</protein>
<feature type="domain" description="HTH luxR-type" evidence="4">
    <location>
        <begin position="166"/>
        <end position="231"/>
    </location>
</feature>
<dbReference type="CDD" id="cd06170">
    <property type="entry name" value="LuxR_C_like"/>
    <property type="match status" value="1"/>
</dbReference>
<dbReference type="PROSITE" id="PS50043">
    <property type="entry name" value="HTH_LUXR_2"/>
    <property type="match status" value="1"/>
</dbReference>
<dbReference type="PROSITE" id="PS00622">
    <property type="entry name" value="HTH_LUXR_1"/>
    <property type="match status" value="1"/>
</dbReference>
<evidence type="ECO:0000256" key="2">
    <source>
        <dbReference type="ARBA" id="ARBA00023125"/>
    </source>
</evidence>
<evidence type="ECO:0000259" key="4">
    <source>
        <dbReference type="PROSITE" id="PS50043"/>
    </source>
</evidence>
<sequence length="235" mass="25712">MEAFFTEIAESPDVGSLWDSLKKAAATYGADKFSYHFTPVFASQVSRETQVMAEGFSLAWLDLYESADFRSVDPIPDVVMKAGHTISWDEALERVEHSPEVEAFVSAMQEYGIVNGFGVPLYGPDDRDAYGAFGFPEGHVPEVEQIVALTIIARAAHDRVCQLVNVEQGEIAFSRREAEVLELIAQGKSNPVIAQVLGISPDTVSTYVRRIYAKLGASDRVGAVIKALKLKLIAL</sequence>
<accession>A0ABX9A0Y0</accession>
<evidence type="ECO:0000256" key="3">
    <source>
        <dbReference type="ARBA" id="ARBA00023163"/>
    </source>
</evidence>